<dbReference type="RefSeq" id="WP_220160873.1">
    <property type="nucleotide sequence ID" value="NZ_CP080507.1"/>
</dbReference>
<evidence type="ECO:0000313" key="2">
    <source>
        <dbReference type="EMBL" id="QYM77769.1"/>
    </source>
</evidence>
<evidence type="ECO:0000313" key="3">
    <source>
        <dbReference type="Proteomes" id="UP000825051"/>
    </source>
</evidence>
<dbReference type="KEGG" id="ole:K0B96_10585"/>
<evidence type="ECO:0000259" key="1">
    <source>
        <dbReference type="PROSITE" id="PS51494"/>
    </source>
</evidence>
<dbReference type="InterPro" id="IPR008763">
    <property type="entry name" value="Peptidase_S55"/>
</dbReference>
<dbReference type="PROSITE" id="PS51494">
    <property type="entry name" value="SPOIVB"/>
    <property type="match status" value="1"/>
</dbReference>
<reference evidence="2" key="1">
    <citation type="submission" date="2021-08" db="EMBL/GenBank/DDBJ databases">
        <title>Genome of a novel bacterium of the phylum Verrucomicrobia, Oleiharenicola sp. KSB-15.</title>
        <authorList>
            <person name="Chung J.-H."/>
            <person name="Ahn J.-H."/>
            <person name="Yoon Y."/>
            <person name="Kim D.-Y."/>
            <person name="An S.-H."/>
            <person name="Park I."/>
            <person name="Yeon J."/>
        </authorList>
    </citation>
    <scope>NUCLEOTIDE SEQUENCE</scope>
    <source>
        <strain evidence="2">KSB-15</strain>
    </source>
</reference>
<name>A0A8F9XK64_9BACT</name>
<dbReference type="Proteomes" id="UP000825051">
    <property type="component" value="Chromosome"/>
</dbReference>
<sequence>MPLDAVRAGMKGEVWTVFQGTQPEPFTVEVAGVVRNALGPGKSLILCRLTDPRVQNMGAVAGMSGSPLYIDGQLAGALSYQIQRFETVHYAGFTPASDLAEVGAKSSSPGLSPTPVAYDSPRGSYQPLRPVFTISGLSPQVADLFAPRLAALGLSAASLGGSTTAADPAAPVTPLKPGSAVAVAVATGDVTLAATGSVSRLDGRHVTAFGHPLLTLGDVALPMCSAEVVAILPSNLQSIKVANTGRVIGTISQDRLSAVSGTLGAGPDMIAVDVNVGGEGTTARKLHFAVARQQQLTPTLIATGVTQAILGSNDAGLANGFRLRSNITFAAHQSLTRQSLYAGPQGFAQGLNDFVQGLAANLQNPYLKTFPDHVEFNVEPLAENPAITLDLFQLSRTTARAGETVTATLAWRDFQGAAHRQTIDVPIDSAWVGKTLDVVLLPGHNLDELSGRSRTLLAAQLRSFNAYLAAMREDREADGVYLAVLEKGRVFTDETQSTTDLPGSFERIARTADETRFQNRDALVPLWEKHLLPGKLTGSAYRRTLQVVE</sequence>
<feature type="domain" description="Peptidase S55" evidence="1">
    <location>
        <begin position="1"/>
        <end position="115"/>
    </location>
</feature>
<keyword evidence="3" id="KW-1185">Reference proteome</keyword>
<accession>A0A8F9XK64</accession>
<proteinExistence type="predicted"/>
<dbReference type="AlphaFoldDB" id="A0A8F9XK64"/>
<protein>
    <recommendedName>
        <fullName evidence="1">Peptidase S55 domain-containing protein</fullName>
    </recommendedName>
</protein>
<dbReference type="Pfam" id="PF05580">
    <property type="entry name" value="Peptidase_S55"/>
    <property type="match status" value="1"/>
</dbReference>
<gene>
    <name evidence="2" type="ORF">K0B96_10585</name>
</gene>
<organism evidence="2 3">
    <name type="scientific">Horticoccus luteus</name>
    <dbReference type="NCBI Taxonomy" id="2862869"/>
    <lineage>
        <taxon>Bacteria</taxon>
        <taxon>Pseudomonadati</taxon>
        <taxon>Verrucomicrobiota</taxon>
        <taxon>Opitutia</taxon>
        <taxon>Opitutales</taxon>
        <taxon>Opitutaceae</taxon>
        <taxon>Horticoccus</taxon>
    </lineage>
</organism>
<dbReference type="EMBL" id="CP080507">
    <property type="protein sequence ID" value="QYM77769.1"/>
    <property type="molecule type" value="Genomic_DNA"/>
</dbReference>